<organism evidence="2 3">
    <name type="scientific">Paspalum notatum var. saurae</name>
    <dbReference type="NCBI Taxonomy" id="547442"/>
    <lineage>
        <taxon>Eukaryota</taxon>
        <taxon>Viridiplantae</taxon>
        <taxon>Streptophyta</taxon>
        <taxon>Embryophyta</taxon>
        <taxon>Tracheophyta</taxon>
        <taxon>Spermatophyta</taxon>
        <taxon>Magnoliopsida</taxon>
        <taxon>Liliopsida</taxon>
        <taxon>Poales</taxon>
        <taxon>Poaceae</taxon>
        <taxon>PACMAD clade</taxon>
        <taxon>Panicoideae</taxon>
        <taxon>Andropogonodae</taxon>
        <taxon>Paspaleae</taxon>
        <taxon>Paspalinae</taxon>
        <taxon>Paspalum</taxon>
    </lineage>
</organism>
<keyword evidence="3" id="KW-1185">Reference proteome</keyword>
<sequence>MCASNSRRATATSLSRFTTTVVPSSSTALYDVPTLPLPSTSADARSRSSRSKLYPAAPFPTNTSRLCSPAAPPAAAAATAAADPDAPPPRSSLDDDVMPPPPPSPPAAGGWPLAAPAPAAADAEAAAVAALGPSRAPLRRRRRDAAQSTMARRRRSPATTAPTTMPAIAAPESLRFLPEEPGTGPPPPGLIPGAGVGGKKGQGGSGAPQSLWLPAKESAGKPESDLGMEPLRLLSETLKTPSPGMLMLGMGPERPLPSSRSTRSAVRLLSAKGIGPERLLSESTRRSRPARPSMPCGMAPDSRFCCRNSDLSPGSRSRSSGTGPRMRLERSESTRRLVRRPSVAGGMAPTRPTPGRRSSTTVVLALSHVTPTQVQAGVEAFHPSRRSCGVAVRNASSADRSLAGGSATARLARKAAAARRTRSARGPGIATSGRPAGAGELGIREAATGEALGILGRESGRERRDDERSLSWTAGAATESFSLSRSLAHSLALPPFFFFPLLRAGGRCLFAGVALPLGLSGREISGGREEKRGMCAWRGWEAVFMRAGAGAAGTDRQQGQCAGRGTARTVAAPVTAWCAALALLLLATRRAATSHDSVRAAADQGQTRPSTGEPGSQPRIDS</sequence>
<protein>
    <submittedName>
        <fullName evidence="2">Uncharacterized protein</fullName>
    </submittedName>
</protein>
<feature type="compositionally biased region" description="Low complexity" evidence="1">
    <location>
        <begin position="157"/>
        <end position="171"/>
    </location>
</feature>
<feature type="region of interest" description="Disordered" evidence="1">
    <location>
        <begin position="131"/>
        <end position="212"/>
    </location>
</feature>
<feature type="compositionally biased region" description="Gly residues" evidence="1">
    <location>
        <begin position="192"/>
        <end position="206"/>
    </location>
</feature>
<feature type="region of interest" description="Disordered" evidence="1">
    <location>
        <begin position="276"/>
        <end position="360"/>
    </location>
</feature>
<evidence type="ECO:0000256" key="1">
    <source>
        <dbReference type="SAM" id="MobiDB-lite"/>
    </source>
</evidence>
<proteinExistence type="predicted"/>
<dbReference type="EMBL" id="CP144748">
    <property type="protein sequence ID" value="WVZ69779.1"/>
    <property type="molecule type" value="Genomic_DNA"/>
</dbReference>
<accession>A0AAQ3T9K5</accession>
<feature type="region of interest" description="Disordered" evidence="1">
    <location>
        <begin position="1"/>
        <end position="116"/>
    </location>
</feature>
<gene>
    <name evidence="2" type="ORF">U9M48_018513</name>
</gene>
<feature type="region of interest" description="Disordered" evidence="1">
    <location>
        <begin position="596"/>
        <end position="622"/>
    </location>
</feature>
<feature type="compositionally biased region" description="Low complexity" evidence="1">
    <location>
        <begin position="73"/>
        <end position="84"/>
    </location>
</feature>
<feature type="region of interest" description="Disordered" evidence="1">
    <location>
        <begin position="418"/>
        <end position="437"/>
    </location>
</feature>
<name>A0AAQ3T9K5_PASNO</name>
<evidence type="ECO:0000313" key="2">
    <source>
        <dbReference type="EMBL" id="WVZ69779.1"/>
    </source>
</evidence>
<feature type="compositionally biased region" description="Low complexity" evidence="1">
    <location>
        <begin position="312"/>
        <end position="325"/>
    </location>
</feature>
<feature type="compositionally biased region" description="Polar residues" evidence="1">
    <location>
        <begin position="604"/>
        <end position="614"/>
    </location>
</feature>
<dbReference type="Proteomes" id="UP001341281">
    <property type="component" value="Chromosome 04"/>
</dbReference>
<dbReference type="AlphaFoldDB" id="A0AAQ3T9K5"/>
<reference evidence="2 3" key="1">
    <citation type="submission" date="2024-02" db="EMBL/GenBank/DDBJ databases">
        <title>High-quality chromosome-scale genome assembly of Pensacola bahiagrass (Paspalum notatum Flugge var. saurae).</title>
        <authorList>
            <person name="Vega J.M."/>
            <person name="Podio M."/>
            <person name="Orjuela J."/>
            <person name="Siena L.A."/>
            <person name="Pessino S.C."/>
            <person name="Combes M.C."/>
            <person name="Mariac C."/>
            <person name="Albertini E."/>
            <person name="Pupilli F."/>
            <person name="Ortiz J.P.A."/>
            <person name="Leblanc O."/>
        </authorList>
    </citation>
    <scope>NUCLEOTIDE SEQUENCE [LARGE SCALE GENOMIC DNA]</scope>
    <source>
        <strain evidence="2">R1</strain>
        <tissue evidence="2">Leaf</tissue>
    </source>
</reference>
<feature type="compositionally biased region" description="Polar residues" evidence="1">
    <location>
        <begin position="1"/>
        <end position="28"/>
    </location>
</feature>
<feature type="compositionally biased region" description="Low complexity" evidence="1">
    <location>
        <begin position="107"/>
        <end position="116"/>
    </location>
</feature>
<feature type="compositionally biased region" description="Basic and acidic residues" evidence="1">
    <location>
        <begin position="326"/>
        <end position="335"/>
    </location>
</feature>
<evidence type="ECO:0000313" key="3">
    <source>
        <dbReference type="Proteomes" id="UP001341281"/>
    </source>
</evidence>
<feature type="compositionally biased region" description="Low complexity" evidence="1">
    <location>
        <begin position="349"/>
        <end position="360"/>
    </location>
</feature>